<keyword evidence="1" id="KW-0732">Signal</keyword>
<dbReference type="RefSeq" id="XP_055899743.1">
    <property type="nucleotide sequence ID" value="XM_056043768.1"/>
</dbReference>
<dbReference type="Gene3D" id="2.60.40.10">
    <property type="entry name" value="Immunoglobulins"/>
    <property type="match status" value="2"/>
</dbReference>
<dbReference type="GO" id="GO:0004888">
    <property type="term" value="F:transmembrane signaling receptor activity"/>
    <property type="evidence" value="ECO:0007669"/>
    <property type="project" value="TreeGrafter"/>
</dbReference>
<feature type="domain" description="Ig-like" evidence="3">
    <location>
        <begin position="343"/>
        <end position="420"/>
    </location>
</feature>
<dbReference type="InterPro" id="IPR050488">
    <property type="entry name" value="Ig_Fc_receptor"/>
</dbReference>
<dbReference type="AlphaFoldDB" id="A0A9W3BJY1"/>
<accession>A0A9W3BJY1</accession>
<keyword evidence="4" id="KW-1185">Reference proteome</keyword>
<sequence length="424" mass="45769">MSVAGSSLVPSLAIYDPVYGTTCQSNTTCVATKYTVAECSATQTCTCVSGFFPIRTGCGKKFPRPDLFLWNDYYSKEVLEGKSAILTCDTFAQFVDWYYDNGVFITTGINYTITSASAANVGKIKCKAKLGSTSSDLDSDFSAPLEIKLIPKGGTITVTPVFQALPTSLFAGKKATLTCSNIPMGYDTAKIKYMLSNGTEVTSPLTMTSDLAKENVKCILTDTSAHSGNKESSLDTLPLMTTTIIYVFVYGNVGEGFIYSADEAIMLTCQTTPDPLFLDTESTSITYQWLNNGTVVQNSASATYSVPQTEGIYLIACSATYNGSTFESTSKMKINRSASVVKPTIIANPVTPEFGSRLTLACGTNYTDGYYSWKIGTEYIAQQFDHTIQLDSLTTSDAGNYVCNVTRNMVTMTSDVFTISIPSK</sequence>
<reference evidence="5" key="1">
    <citation type="submission" date="2025-08" db="UniProtKB">
        <authorList>
            <consortium name="RefSeq"/>
        </authorList>
    </citation>
    <scope>IDENTIFICATION</scope>
</reference>
<dbReference type="OrthoDB" id="6217859at2759"/>
<dbReference type="PANTHER" id="PTHR11481">
    <property type="entry name" value="IMMUNOGLOBULIN FC RECEPTOR"/>
    <property type="match status" value="1"/>
</dbReference>
<dbReference type="Proteomes" id="UP001165740">
    <property type="component" value="Chromosome 10"/>
</dbReference>
<evidence type="ECO:0000313" key="4">
    <source>
        <dbReference type="Proteomes" id="UP001165740"/>
    </source>
</evidence>
<dbReference type="InterPro" id="IPR036179">
    <property type="entry name" value="Ig-like_dom_sf"/>
</dbReference>
<dbReference type="GO" id="GO:0009897">
    <property type="term" value="C:external side of plasma membrane"/>
    <property type="evidence" value="ECO:0007669"/>
    <property type="project" value="TreeGrafter"/>
</dbReference>
<organism evidence="4 5">
    <name type="scientific">Biomphalaria glabrata</name>
    <name type="common">Bloodfluke planorb</name>
    <name type="synonym">Freshwater snail</name>
    <dbReference type="NCBI Taxonomy" id="6526"/>
    <lineage>
        <taxon>Eukaryota</taxon>
        <taxon>Metazoa</taxon>
        <taxon>Spiralia</taxon>
        <taxon>Lophotrochozoa</taxon>
        <taxon>Mollusca</taxon>
        <taxon>Gastropoda</taxon>
        <taxon>Heterobranchia</taxon>
        <taxon>Euthyneura</taxon>
        <taxon>Panpulmonata</taxon>
        <taxon>Hygrophila</taxon>
        <taxon>Lymnaeoidea</taxon>
        <taxon>Planorbidae</taxon>
        <taxon>Biomphalaria</taxon>
    </lineage>
</organism>
<evidence type="ECO:0000259" key="3">
    <source>
        <dbReference type="PROSITE" id="PS50835"/>
    </source>
</evidence>
<proteinExistence type="predicted"/>
<dbReference type="SMART" id="SM00409">
    <property type="entry name" value="IG"/>
    <property type="match status" value="2"/>
</dbReference>
<feature type="domain" description="Ig-like" evidence="3">
    <location>
        <begin position="238"/>
        <end position="335"/>
    </location>
</feature>
<evidence type="ECO:0000256" key="1">
    <source>
        <dbReference type="ARBA" id="ARBA00022729"/>
    </source>
</evidence>
<dbReference type="InterPro" id="IPR003599">
    <property type="entry name" value="Ig_sub"/>
</dbReference>
<dbReference type="PROSITE" id="PS50835">
    <property type="entry name" value="IG_LIKE"/>
    <property type="match status" value="2"/>
</dbReference>
<evidence type="ECO:0000256" key="2">
    <source>
        <dbReference type="ARBA" id="ARBA00023157"/>
    </source>
</evidence>
<dbReference type="GO" id="GO:0007166">
    <property type="term" value="P:cell surface receptor signaling pathway"/>
    <property type="evidence" value="ECO:0007669"/>
    <property type="project" value="TreeGrafter"/>
</dbReference>
<dbReference type="InterPro" id="IPR007110">
    <property type="entry name" value="Ig-like_dom"/>
</dbReference>
<dbReference type="InterPro" id="IPR013783">
    <property type="entry name" value="Ig-like_fold"/>
</dbReference>
<name>A0A9W3BJY1_BIOGL</name>
<keyword evidence="2" id="KW-1015">Disulfide bond</keyword>
<gene>
    <name evidence="5" type="primary">LOC106078778</name>
</gene>
<dbReference type="GeneID" id="106078778"/>
<dbReference type="PANTHER" id="PTHR11481:SF60">
    <property type="entry name" value="IG-LIKE DOMAIN-CONTAINING PROTEIN"/>
    <property type="match status" value="1"/>
</dbReference>
<dbReference type="GO" id="GO:0006955">
    <property type="term" value="P:immune response"/>
    <property type="evidence" value="ECO:0007669"/>
    <property type="project" value="TreeGrafter"/>
</dbReference>
<dbReference type="SUPFAM" id="SSF48726">
    <property type="entry name" value="Immunoglobulin"/>
    <property type="match status" value="2"/>
</dbReference>
<protein>
    <submittedName>
        <fullName evidence="5">Uncharacterized protein LOC106078778 isoform X1</fullName>
    </submittedName>
</protein>
<evidence type="ECO:0000313" key="5">
    <source>
        <dbReference type="RefSeq" id="XP_055899743.1"/>
    </source>
</evidence>